<dbReference type="AlphaFoldDB" id="A0A9K3KL67"/>
<evidence type="ECO:0000313" key="2">
    <source>
        <dbReference type="EMBL" id="KAG7345346.1"/>
    </source>
</evidence>
<sequence>MLGLTSRIEDTGHNILEQLRVRDAHNQQKVSHRLGVELEDLMPKKAFLKQCMEEALVKQKEDDEEEESEEESLPDESEIEDAAKKLSKKVDLGKTSFTKFMKLLADELNVEDLTPAQLVIY</sequence>
<dbReference type="EMBL" id="JAGRRH010000022">
    <property type="protein sequence ID" value="KAG7345346.1"/>
    <property type="molecule type" value="Genomic_DNA"/>
</dbReference>
<keyword evidence="3" id="KW-1185">Reference proteome</keyword>
<reference evidence="2" key="1">
    <citation type="journal article" date="2021" name="Sci. Rep.">
        <title>Diploid genomic architecture of Nitzschia inconspicua, an elite biomass production diatom.</title>
        <authorList>
            <person name="Oliver A."/>
            <person name="Podell S."/>
            <person name="Pinowska A."/>
            <person name="Traller J.C."/>
            <person name="Smith S.R."/>
            <person name="McClure R."/>
            <person name="Beliaev A."/>
            <person name="Bohutskyi P."/>
            <person name="Hill E.A."/>
            <person name="Rabines A."/>
            <person name="Zheng H."/>
            <person name="Allen L.Z."/>
            <person name="Kuo A."/>
            <person name="Grigoriev I.V."/>
            <person name="Allen A.E."/>
            <person name="Hazlebeck D."/>
            <person name="Allen E.E."/>
        </authorList>
    </citation>
    <scope>NUCLEOTIDE SEQUENCE</scope>
    <source>
        <strain evidence="2">Hildebrandi</strain>
    </source>
</reference>
<gene>
    <name evidence="2" type="ORF">IV203_032877</name>
</gene>
<protein>
    <submittedName>
        <fullName evidence="2">Uncharacterized protein</fullName>
    </submittedName>
</protein>
<evidence type="ECO:0000256" key="1">
    <source>
        <dbReference type="SAM" id="MobiDB-lite"/>
    </source>
</evidence>
<feature type="region of interest" description="Disordered" evidence="1">
    <location>
        <begin position="57"/>
        <end position="80"/>
    </location>
</feature>
<proteinExistence type="predicted"/>
<evidence type="ECO:0000313" key="3">
    <source>
        <dbReference type="Proteomes" id="UP000693970"/>
    </source>
</evidence>
<dbReference type="Proteomes" id="UP000693970">
    <property type="component" value="Unassembled WGS sequence"/>
</dbReference>
<comment type="caution">
    <text evidence="2">The sequence shown here is derived from an EMBL/GenBank/DDBJ whole genome shotgun (WGS) entry which is preliminary data.</text>
</comment>
<reference evidence="2" key="2">
    <citation type="submission" date="2021-04" db="EMBL/GenBank/DDBJ databases">
        <authorList>
            <person name="Podell S."/>
        </authorList>
    </citation>
    <scope>NUCLEOTIDE SEQUENCE</scope>
    <source>
        <strain evidence="2">Hildebrandi</strain>
    </source>
</reference>
<accession>A0A9K3KL67</accession>
<feature type="compositionally biased region" description="Acidic residues" evidence="1">
    <location>
        <begin position="62"/>
        <end position="80"/>
    </location>
</feature>
<organism evidence="2 3">
    <name type="scientific">Nitzschia inconspicua</name>
    <dbReference type="NCBI Taxonomy" id="303405"/>
    <lineage>
        <taxon>Eukaryota</taxon>
        <taxon>Sar</taxon>
        <taxon>Stramenopiles</taxon>
        <taxon>Ochrophyta</taxon>
        <taxon>Bacillariophyta</taxon>
        <taxon>Bacillariophyceae</taxon>
        <taxon>Bacillariophycidae</taxon>
        <taxon>Bacillariales</taxon>
        <taxon>Bacillariaceae</taxon>
        <taxon>Nitzschia</taxon>
    </lineage>
</organism>
<name>A0A9K3KL67_9STRA</name>